<protein>
    <recommendedName>
        <fullName evidence="1">DUF6440 domain-containing protein</fullName>
    </recommendedName>
</protein>
<name>A0A553ZVV3_9BACI</name>
<accession>A0A553ZVV3</accession>
<dbReference type="OrthoDB" id="9135364at2"/>
<feature type="domain" description="DUF6440" evidence="1">
    <location>
        <begin position="8"/>
        <end position="57"/>
    </location>
</feature>
<evidence type="ECO:0000313" key="3">
    <source>
        <dbReference type="Proteomes" id="UP000318521"/>
    </source>
</evidence>
<dbReference type="InterPro" id="IPR045515">
    <property type="entry name" value="DUF6440"/>
</dbReference>
<evidence type="ECO:0000259" key="1">
    <source>
        <dbReference type="Pfam" id="PF20037"/>
    </source>
</evidence>
<gene>
    <name evidence="2" type="ORF">FN960_15445</name>
</gene>
<keyword evidence="3" id="KW-1185">Reference proteome</keyword>
<dbReference type="AlphaFoldDB" id="A0A553ZVV3"/>
<evidence type="ECO:0000313" key="2">
    <source>
        <dbReference type="EMBL" id="TSB45562.1"/>
    </source>
</evidence>
<organism evidence="2 3">
    <name type="scientific">Alkalicoccobacillus porphyridii</name>
    <dbReference type="NCBI Taxonomy" id="2597270"/>
    <lineage>
        <taxon>Bacteria</taxon>
        <taxon>Bacillati</taxon>
        <taxon>Bacillota</taxon>
        <taxon>Bacilli</taxon>
        <taxon>Bacillales</taxon>
        <taxon>Bacillaceae</taxon>
        <taxon>Alkalicoccobacillus</taxon>
    </lineage>
</organism>
<comment type="caution">
    <text evidence="2">The sequence shown here is derived from an EMBL/GenBank/DDBJ whole genome shotgun (WGS) entry which is preliminary data.</text>
</comment>
<dbReference type="EMBL" id="VLXZ01000010">
    <property type="protein sequence ID" value="TSB45562.1"/>
    <property type="molecule type" value="Genomic_DNA"/>
</dbReference>
<dbReference type="Proteomes" id="UP000318521">
    <property type="component" value="Unassembled WGS sequence"/>
</dbReference>
<sequence length="62" mass="7170">MIKKKEKRFIEKETHSYQYGTIIILVDLQTGVHYLHTWSAQGNGLTPLLDENGEVVIEKVQE</sequence>
<reference evidence="2 3" key="1">
    <citation type="submission" date="2019-07" db="EMBL/GenBank/DDBJ databases">
        <authorList>
            <person name="Park Y.J."/>
            <person name="Jeong S.E."/>
            <person name="Jung H.S."/>
        </authorList>
    </citation>
    <scope>NUCLEOTIDE SEQUENCE [LARGE SCALE GENOMIC DNA]</scope>
    <source>
        <strain evidence="3">P16(2019)</strain>
    </source>
</reference>
<dbReference type="Pfam" id="PF20037">
    <property type="entry name" value="DUF6440"/>
    <property type="match status" value="1"/>
</dbReference>
<dbReference type="RefSeq" id="WP_143849751.1">
    <property type="nucleotide sequence ID" value="NZ_VLXZ01000010.1"/>
</dbReference>
<proteinExistence type="predicted"/>